<keyword evidence="3" id="KW-0408">Iron</keyword>
<evidence type="ECO:0000259" key="5">
    <source>
        <dbReference type="PROSITE" id="PS51918"/>
    </source>
</evidence>
<dbReference type="SFLD" id="SFLDS00029">
    <property type="entry name" value="Radical_SAM"/>
    <property type="match status" value="1"/>
</dbReference>
<dbReference type="InterPro" id="IPR023885">
    <property type="entry name" value="4Fe4S-binding_SPASM_dom"/>
</dbReference>
<dbReference type="PROSITE" id="PS51918">
    <property type="entry name" value="RADICAL_SAM"/>
    <property type="match status" value="1"/>
</dbReference>
<dbReference type="InterPro" id="IPR013785">
    <property type="entry name" value="Aldolase_TIM"/>
</dbReference>
<dbReference type="SFLD" id="SFLDG01386">
    <property type="entry name" value="main_SPASM_domain-containing"/>
    <property type="match status" value="1"/>
</dbReference>
<protein>
    <submittedName>
        <fullName evidence="6">Radical SAM protein</fullName>
    </submittedName>
</protein>
<dbReference type="CDD" id="cd01335">
    <property type="entry name" value="Radical_SAM"/>
    <property type="match status" value="1"/>
</dbReference>
<dbReference type="SUPFAM" id="SSF102114">
    <property type="entry name" value="Radical SAM enzymes"/>
    <property type="match status" value="1"/>
</dbReference>
<dbReference type="InterPro" id="IPR050377">
    <property type="entry name" value="Radical_SAM_PqqE_MftC-like"/>
</dbReference>
<comment type="caution">
    <text evidence="6">The sequence shown here is derived from an EMBL/GenBank/DDBJ whole genome shotgun (WGS) entry which is preliminary data.</text>
</comment>
<sequence length="463" mass="51504">MYYRLDPRYCLRGWQKLPWALVDREKHTARFVTRQTMEALQLCNGCIDTDLPLIDPAVRALLPALEQAGIIAQCAPGTPLAAGQAYRRYPARYIHTAHWSVTGRCNYRCKHCYMSAPDAKLGELDHDTIMDMVDQLAACGVMNVSLTGGEPLIRPDFLEIVDALLAHGIHITTIYSNGRLVTEDLLAQLEKRGIRPEFNMSFDGVGYHDWLRGVPGAEQTVEAAFRRCREHGFPTGAEMCLWRDNAHALRDSVNRLAAWGCSHLKVNPIGNVGAWQEGGYGEAISLQELYQLYLDYIPQYYRDGMPLTLQLGGFFWANPKDPESYEIPLQKSCTNPDTMCLCGHARMVLYVSAEGRALPCMALSGMDIQREFPLIQENGLAACLTDSRYMELIDTRAAAYFRENPACRACEYALQCVGGCRAAALEARPGDLLAPDPYACALFRGGWVPKIEAAAGAAIKARR</sequence>
<dbReference type="GO" id="GO:0051536">
    <property type="term" value="F:iron-sulfur cluster binding"/>
    <property type="evidence" value="ECO:0007669"/>
    <property type="project" value="UniProtKB-KW"/>
</dbReference>
<dbReference type="PANTHER" id="PTHR11228:SF7">
    <property type="entry name" value="PQQA PEPTIDE CYCLASE"/>
    <property type="match status" value="1"/>
</dbReference>
<evidence type="ECO:0000313" key="7">
    <source>
        <dbReference type="Proteomes" id="UP000824031"/>
    </source>
</evidence>
<feature type="domain" description="Radical SAM core" evidence="5">
    <location>
        <begin position="91"/>
        <end position="307"/>
    </location>
</feature>
<dbReference type="EMBL" id="DXBO01000112">
    <property type="protein sequence ID" value="HIZ48545.1"/>
    <property type="molecule type" value="Genomic_DNA"/>
</dbReference>
<keyword evidence="2" id="KW-0479">Metal-binding</keyword>
<dbReference type="NCBIfam" id="TIGR04085">
    <property type="entry name" value="rSAM_more_4Fe4S"/>
    <property type="match status" value="1"/>
</dbReference>
<organism evidence="6 7">
    <name type="scientific">Candidatus Gemmiger excrementavium</name>
    <dbReference type="NCBI Taxonomy" id="2838608"/>
    <lineage>
        <taxon>Bacteria</taxon>
        <taxon>Bacillati</taxon>
        <taxon>Bacillota</taxon>
        <taxon>Clostridia</taxon>
        <taxon>Eubacteriales</taxon>
        <taxon>Gemmiger</taxon>
    </lineage>
</organism>
<dbReference type="InterPro" id="IPR058240">
    <property type="entry name" value="rSAM_sf"/>
</dbReference>
<evidence type="ECO:0000256" key="4">
    <source>
        <dbReference type="ARBA" id="ARBA00023014"/>
    </source>
</evidence>
<dbReference type="AlphaFoldDB" id="A0A9D2JFG7"/>
<keyword evidence="1" id="KW-0949">S-adenosyl-L-methionine</keyword>
<dbReference type="GO" id="GO:0046872">
    <property type="term" value="F:metal ion binding"/>
    <property type="evidence" value="ECO:0007669"/>
    <property type="project" value="UniProtKB-KW"/>
</dbReference>
<dbReference type="InterPro" id="IPR007197">
    <property type="entry name" value="rSAM"/>
</dbReference>
<reference evidence="6" key="2">
    <citation type="submission" date="2021-04" db="EMBL/GenBank/DDBJ databases">
        <authorList>
            <person name="Gilroy R."/>
        </authorList>
    </citation>
    <scope>NUCLEOTIDE SEQUENCE</scope>
    <source>
        <strain evidence="6">3436</strain>
    </source>
</reference>
<gene>
    <name evidence="6" type="ORF">H9810_07510</name>
</gene>
<accession>A0A9D2JFG7</accession>
<dbReference type="SFLD" id="SFLDG01067">
    <property type="entry name" value="SPASM/twitch_domain_containing"/>
    <property type="match status" value="1"/>
</dbReference>
<reference evidence="6" key="1">
    <citation type="journal article" date="2021" name="PeerJ">
        <title>Extensive microbial diversity within the chicken gut microbiome revealed by metagenomics and culture.</title>
        <authorList>
            <person name="Gilroy R."/>
            <person name="Ravi A."/>
            <person name="Getino M."/>
            <person name="Pursley I."/>
            <person name="Horton D.L."/>
            <person name="Alikhan N.F."/>
            <person name="Baker D."/>
            <person name="Gharbi K."/>
            <person name="Hall N."/>
            <person name="Watson M."/>
            <person name="Adriaenssens E.M."/>
            <person name="Foster-Nyarko E."/>
            <person name="Jarju S."/>
            <person name="Secka A."/>
            <person name="Antonio M."/>
            <person name="Oren A."/>
            <person name="Chaudhuri R.R."/>
            <person name="La Ragione R."/>
            <person name="Hildebrand F."/>
            <person name="Pallen M.J."/>
        </authorList>
    </citation>
    <scope>NUCLEOTIDE SEQUENCE</scope>
    <source>
        <strain evidence="6">3436</strain>
    </source>
</reference>
<evidence type="ECO:0000313" key="6">
    <source>
        <dbReference type="EMBL" id="HIZ48545.1"/>
    </source>
</evidence>
<dbReference type="PANTHER" id="PTHR11228">
    <property type="entry name" value="RADICAL SAM DOMAIN PROTEIN"/>
    <property type="match status" value="1"/>
</dbReference>
<dbReference type="GO" id="GO:0003824">
    <property type="term" value="F:catalytic activity"/>
    <property type="evidence" value="ECO:0007669"/>
    <property type="project" value="InterPro"/>
</dbReference>
<evidence type="ECO:0000256" key="3">
    <source>
        <dbReference type="ARBA" id="ARBA00023004"/>
    </source>
</evidence>
<dbReference type="Proteomes" id="UP000824031">
    <property type="component" value="Unassembled WGS sequence"/>
</dbReference>
<dbReference type="Pfam" id="PF04055">
    <property type="entry name" value="Radical_SAM"/>
    <property type="match status" value="1"/>
</dbReference>
<proteinExistence type="predicted"/>
<evidence type="ECO:0000256" key="1">
    <source>
        <dbReference type="ARBA" id="ARBA00022691"/>
    </source>
</evidence>
<dbReference type="Gene3D" id="3.20.20.70">
    <property type="entry name" value="Aldolase class I"/>
    <property type="match status" value="1"/>
</dbReference>
<evidence type="ECO:0000256" key="2">
    <source>
        <dbReference type="ARBA" id="ARBA00022723"/>
    </source>
</evidence>
<name>A0A9D2JFG7_9FIRM</name>
<keyword evidence="4" id="KW-0411">Iron-sulfur</keyword>